<dbReference type="InterPro" id="IPR012338">
    <property type="entry name" value="Beta-lactam/transpept-like"/>
</dbReference>
<dbReference type="PANTHER" id="PTHR43283:SF3">
    <property type="entry name" value="BETA-LACTAMASE FAMILY PROTEIN (AFU_ORTHOLOGUE AFUA_5G07500)"/>
    <property type="match status" value="1"/>
</dbReference>
<evidence type="ECO:0000313" key="2">
    <source>
        <dbReference type="EMBL" id="CUS57629.1"/>
    </source>
</evidence>
<gene>
    <name evidence="2" type="ORF">MGWOODY_Hyp2325</name>
</gene>
<dbReference type="PANTHER" id="PTHR43283">
    <property type="entry name" value="BETA-LACTAMASE-RELATED"/>
    <property type="match status" value="1"/>
</dbReference>
<dbReference type="Gene3D" id="3.40.710.10">
    <property type="entry name" value="DD-peptidase/beta-lactamase superfamily"/>
    <property type="match status" value="1"/>
</dbReference>
<reference evidence="2" key="1">
    <citation type="submission" date="2015-10" db="EMBL/GenBank/DDBJ databases">
        <authorList>
            <person name="Gilbert D.G."/>
        </authorList>
    </citation>
    <scope>NUCLEOTIDE SEQUENCE</scope>
</reference>
<evidence type="ECO:0000259" key="1">
    <source>
        <dbReference type="Pfam" id="PF00144"/>
    </source>
</evidence>
<dbReference type="AlphaFoldDB" id="A0A160U4V3"/>
<dbReference type="Pfam" id="PF00144">
    <property type="entry name" value="Beta-lactamase"/>
    <property type="match status" value="1"/>
</dbReference>
<name>A0A160U4V3_9ZZZZ</name>
<accession>A0A160U4V3</accession>
<dbReference type="InterPro" id="IPR050789">
    <property type="entry name" value="Diverse_Enzym_Activities"/>
</dbReference>
<dbReference type="InterPro" id="IPR001466">
    <property type="entry name" value="Beta-lactam-related"/>
</dbReference>
<proteinExistence type="predicted"/>
<sequence length="411" mass="45790">MFEHDLTDPHDVGLNAERLAAIPQYFQQNYIDRGKLPCVATLVSRGGEVALEDYSGTTHIGEGEPIGPHTIFRIYSMTKPVTSLAAMMLFEEGKLRLDHEVSRFIPEFADVQVFDGGNREDYTTRAPDRPMTILDLFTHTSGITYGFLMQDEPDAIYRKHKIGAPTETLLEMSQRIAKLPLSFSPGTQWGYGHSIDVLGAIVEIVAGQPLDEFFRERIFGPLGMDDTDFWVPESKIDRLMACYNKHPLTGEISMSDAAGKESKLYSKRPKLLNAGGGLASTVRDYHRFCLMLMRGGTLDGARIISPKTWEFMRQNHLPDGKTIKEMGDKTFSEARMEGNGFGLGGSVLTDPVASMQPSSLGNFSWGGLASTFFWIDPEEEMVVIQATQMIPSGTYPIRPQLQQLVYAAVDW</sequence>
<organism evidence="2">
    <name type="scientific">hydrothermal vent metagenome</name>
    <dbReference type="NCBI Taxonomy" id="652676"/>
    <lineage>
        <taxon>unclassified sequences</taxon>
        <taxon>metagenomes</taxon>
        <taxon>ecological metagenomes</taxon>
    </lineage>
</organism>
<protein>
    <submittedName>
        <fullName evidence="2">Beta-lactamase class C and other penicillin binding proteins</fullName>
    </submittedName>
</protein>
<feature type="domain" description="Beta-lactamase-related" evidence="1">
    <location>
        <begin position="29"/>
        <end position="386"/>
    </location>
</feature>
<dbReference type="SUPFAM" id="SSF56601">
    <property type="entry name" value="beta-lactamase/transpeptidase-like"/>
    <property type="match status" value="1"/>
</dbReference>
<dbReference type="EMBL" id="CZQD01000046">
    <property type="protein sequence ID" value="CUS57629.1"/>
    <property type="molecule type" value="Genomic_DNA"/>
</dbReference>